<dbReference type="Proteomes" id="UP000009173">
    <property type="component" value="Chromosome"/>
</dbReference>
<dbReference type="Pfam" id="PF00383">
    <property type="entry name" value="dCMP_cyt_deam_1"/>
    <property type="match status" value="1"/>
</dbReference>
<accession>A0A0H3ADF1</accession>
<dbReference type="InterPro" id="IPR002125">
    <property type="entry name" value="CMP_dCMP_dom"/>
</dbReference>
<dbReference type="SUPFAM" id="SSF53927">
    <property type="entry name" value="Cytidine deaminase-like"/>
    <property type="match status" value="1"/>
</dbReference>
<sequence>MHDARFVERMLDVIEQDIVPLTAHGVRIGCKVFGAAVLRRDDLSLVLAGTNHEALSPLWHGEIWTIRQFYEMQGHPDPADCVFLSTHQPCCMCASALAWSGFREVYYLFGYEHTGEDFNIPHDQRMIREMFGCTEPAAETSYTTSRSLVQMMDALPEAASLRARFERVRATYAALSDTYQRGEKRMVLK</sequence>
<organism evidence="2 3">
    <name type="scientific">Nitratidesulfovibrio vulgaris (strain DP4)</name>
    <name type="common">Desulfovibrio vulgaris</name>
    <dbReference type="NCBI Taxonomy" id="391774"/>
    <lineage>
        <taxon>Bacteria</taxon>
        <taxon>Pseudomonadati</taxon>
        <taxon>Thermodesulfobacteriota</taxon>
        <taxon>Desulfovibrionia</taxon>
        <taxon>Desulfovibrionales</taxon>
        <taxon>Desulfovibrionaceae</taxon>
        <taxon>Nitratidesulfovibrio</taxon>
    </lineage>
</organism>
<name>A0A0H3ADF1_NITV4</name>
<dbReference type="InterPro" id="IPR016193">
    <property type="entry name" value="Cytidine_deaminase-like"/>
</dbReference>
<dbReference type="CDD" id="cd01285">
    <property type="entry name" value="nucleoside_deaminase"/>
    <property type="match status" value="1"/>
</dbReference>
<evidence type="ECO:0000313" key="3">
    <source>
        <dbReference type="Proteomes" id="UP000009173"/>
    </source>
</evidence>
<dbReference type="Gene3D" id="3.40.140.10">
    <property type="entry name" value="Cytidine Deaminase, domain 2"/>
    <property type="match status" value="1"/>
</dbReference>
<gene>
    <name evidence="2" type="ordered locus">Dvul_2895</name>
</gene>
<evidence type="ECO:0000259" key="1">
    <source>
        <dbReference type="PROSITE" id="PS51747"/>
    </source>
</evidence>
<feature type="domain" description="CMP/dCMP-type deaminase" evidence="1">
    <location>
        <begin position="1"/>
        <end position="118"/>
    </location>
</feature>
<reference evidence="3" key="1">
    <citation type="journal article" date="2009" name="Environ. Microbiol.">
        <title>Contribution of mobile genetic elements to Desulfovibrio vulgaris genome plasticity.</title>
        <authorList>
            <person name="Walker C.B."/>
            <person name="Stolyar S."/>
            <person name="Chivian D."/>
            <person name="Pinel N."/>
            <person name="Gabster J.A."/>
            <person name="Dehal P.S."/>
            <person name="He Z."/>
            <person name="Yang Z.K."/>
            <person name="Yen H.C."/>
            <person name="Zhou J."/>
            <person name="Wall J.D."/>
            <person name="Hazen T.C."/>
            <person name="Arkin A.P."/>
            <person name="Stahl D.A."/>
        </authorList>
    </citation>
    <scope>NUCLEOTIDE SEQUENCE [LARGE SCALE GENOMIC DNA]</scope>
    <source>
        <strain evidence="3">DP4</strain>
    </source>
</reference>
<protein>
    <submittedName>
        <fullName evidence="2">CMP/dCMP deaminase, zinc-binding protein</fullName>
    </submittedName>
</protein>
<dbReference type="EMBL" id="CP000527">
    <property type="protein sequence ID" value="ABM29906.1"/>
    <property type="molecule type" value="Genomic_DNA"/>
</dbReference>
<dbReference type="KEGG" id="dvl:Dvul_2895"/>
<proteinExistence type="predicted"/>
<dbReference type="PROSITE" id="PS51747">
    <property type="entry name" value="CYT_DCMP_DEAMINASES_2"/>
    <property type="match status" value="1"/>
</dbReference>
<dbReference type="RefSeq" id="WP_010937377.1">
    <property type="nucleotide sequence ID" value="NC_008751.1"/>
</dbReference>
<dbReference type="GO" id="GO:0003824">
    <property type="term" value="F:catalytic activity"/>
    <property type="evidence" value="ECO:0007669"/>
    <property type="project" value="InterPro"/>
</dbReference>
<dbReference type="SMR" id="A0A0H3ADF1"/>
<dbReference type="AlphaFoldDB" id="A0A0H3ADF1"/>
<evidence type="ECO:0000313" key="2">
    <source>
        <dbReference type="EMBL" id="ABM29906.1"/>
    </source>
</evidence>
<dbReference type="HOGENOM" id="CLU_107695_0_0_7"/>